<evidence type="ECO:0000313" key="1">
    <source>
        <dbReference type="EMBL" id="MBX74122.1"/>
    </source>
</evidence>
<sequence>MDCSGSGECLLNECSILYLLGY</sequence>
<accession>A0A2P2R4A3</accession>
<dbReference type="AlphaFoldDB" id="A0A2P2R4A3"/>
<name>A0A2P2R4A3_RHIMU</name>
<organism evidence="1">
    <name type="scientific">Rhizophora mucronata</name>
    <name type="common">Asiatic mangrove</name>
    <dbReference type="NCBI Taxonomy" id="61149"/>
    <lineage>
        <taxon>Eukaryota</taxon>
        <taxon>Viridiplantae</taxon>
        <taxon>Streptophyta</taxon>
        <taxon>Embryophyta</taxon>
        <taxon>Tracheophyta</taxon>
        <taxon>Spermatophyta</taxon>
        <taxon>Magnoliopsida</taxon>
        <taxon>eudicotyledons</taxon>
        <taxon>Gunneridae</taxon>
        <taxon>Pentapetalae</taxon>
        <taxon>rosids</taxon>
        <taxon>fabids</taxon>
        <taxon>Malpighiales</taxon>
        <taxon>Rhizophoraceae</taxon>
        <taxon>Rhizophora</taxon>
    </lineage>
</organism>
<proteinExistence type="predicted"/>
<reference evidence="1" key="1">
    <citation type="submission" date="2018-02" db="EMBL/GenBank/DDBJ databases">
        <title>Rhizophora mucronata_Transcriptome.</title>
        <authorList>
            <person name="Meera S.P."/>
            <person name="Sreeshan A."/>
            <person name="Augustine A."/>
        </authorList>
    </citation>
    <scope>NUCLEOTIDE SEQUENCE</scope>
    <source>
        <tissue evidence="1">Leaf</tissue>
    </source>
</reference>
<protein>
    <submittedName>
        <fullName evidence="1">Uncharacterized protein</fullName>
    </submittedName>
</protein>
<dbReference type="EMBL" id="GGEC01093638">
    <property type="protein sequence ID" value="MBX74122.1"/>
    <property type="molecule type" value="Transcribed_RNA"/>
</dbReference>